<keyword evidence="2" id="KW-0472">Membrane</keyword>
<evidence type="ECO:0000313" key="4">
    <source>
        <dbReference type="EMBL" id="PLS26572.1"/>
    </source>
</evidence>
<feature type="transmembrane region" description="Helical" evidence="2">
    <location>
        <begin position="352"/>
        <end position="367"/>
    </location>
</feature>
<keyword evidence="2" id="KW-1133">Transmembrane helix</keyword>
<feature type="compositionally biased region" description="Basic and acidic residues" evidence="1">
    <location>
        <begin position="448"/>
        <end position="460"/>
    </location>
</feature>
<evidence type="ECO:0000259" key="3">
    <source>
        <dbReference type="Pfam" id="PF04892"/>
    </source>
</evidence>
<feature type="transmembrane region" description="Helical" evidence="2">
    <location>
        <begin position="328"/>
        <end position="346"/>
    </location>
</feature>
<protein>
    <submittedName>
        <fullName evidence="4">Teicoplanin resistance protein VanZ</fullName>
    </submittedName>
</protein>
<feature type="transmembrane region" description="Helical" evidence="2">
    <location>
        <begin position="190"/>
        <end position="210"/>
    </location>
</feature>
<dbReference type="EMBL" id="NMYC01000005">
    <property type="protein sequence ID" value="PLS26572.1"/>
    <property type="molecule type" value="Genomic_DNA"/>
</dbReference>
<accession>A0A2N5IX91</accession>
<feature type="region of interest" description="Disordered" evidence="1">
    <location>
        <begin position="414"/>
        <end position="460"/>
    </location>
</feature>
<sequence length="460" mass="52301">MWRKRSRTENHPYGPCCGVAAAGKLKTVFRYLGYFSQSFMLAVMLWPFVSFLLTLPIVAVIYHRNHRLSFMSAFTAYVAVLYALGLLAFTMYPMPDDPTAYCLTHHLGPQLDLLRFIQDAQSGLSGVLQLVMNVVLFIPLGFMLGRWAGWKFWQTAGTGLACSIFIETTQLTGIWGLYPCAYRYFDVDDMLTNTIGAMLGYALAVLYTKLVPKRTKQIEGINTHPGFVHRAVALAIDVIIMDVILYALVLLLTYVFYKCAVTLDSTHYAIGALLITTDGVRWVPGILAGILFLIFELWRPWRHDGRTLGAAYTRMTIETMPRTGWRRILFYAVRMLVLGTWFVLLNTGADRWFWYLTAALVLWWIFVHRMPWDLVPGDAVTTSAHLQHDHEQRDDVAHVSADCPQMEQLVVSEPTREGVGLAQREEHGTDDVAGAAADDENRRHRADVRRNPEEVDDRQR</sequence>
<feature type="domain" description="VanZ-like" evidence="3">
    <location>
        <begin position="80"/>
        <end position="206"/>
    </location>
</feature>
<dbReference type="InterPro" id="IPR006976">
    <property type="entry name" value="VanZ-like"/>
</dbReference>
<name>A0A2N5IX91_9BIFI</name>
<dbReference type="Proteomes" id="UP000234935">
    <property type="component" value="Unassembled WGS sequence"/>
</dbReference>
<feature type="transmembrane region" description="Helical" evidence="2">
    <location>
        <begin position="231"/>
        <end position="257"/>
    </location>
</feature>
<keyword evidence="2" id="KW-0812">Transmembrane</keyword>
<reference evidence="4 5" key="1">
    <citation type="submission" date="2017-07" db="EMBL/GenBank/DDBJ databases">
        <title>Bifidobacterium novel species.</title>
        <authorList>
            <person name="Lugli G.A."/>
            <person name="Milani C."/>
            <person name="Duranti S."/>
            <person name="Mangifesta M."/>
        </authorList>
    </citation>
    <scope>NUCLEOTIDE SEQUENCE [LARGE SCALE GENOMIC DNA]</scope>
    <source>
        <strain evidence="5">Goo31D</strain>
    </source>
</reference>
<dbReference type="PANTHER" id="PTHR36834:SF1">
    <property type="entry name" value="INTEGRAL MEMBRANE PROTEIN"/>
    <property type="match status" value="1"/>
</dbReference>
<proteinExistence type="predicted"/>
<dbReference type="GO" id="GO:0016020">
    <property type="term" value="C:membrane"/>
    <property type="evidence" value="ECO:0007669"/>
    <property type="project" value="UniProtKB-SubCell"/>
</dbReference>
<organism evidence="4 5">
    <name type="scientific">Bifidobacterium anseris</name>
    <dbReference type="NCBI Taxonomy" id="2020963"/>
    <lineage>
        <taxon>Bacteria</taxon>
        <taxon>Bacillati</taxon>
        <taxon>Actinomycetota</taxon>
        <taxon>Actinomycetes</taxon>
        <taxon>Bifidobacteriales</taxon>
        <taxon>Bifidobacteriaceae</taxon>
        <taxon>Bifidobacterium</taxon>
    </lineage>
</organism>
<dbReference type="InterPro" id="IPR053150">
    <property type="entry name" value="Teicoplanin_resist-assoc"/>
</dbReference>
<dbReference type="Pfam" id="PF04892">
    <property type="entry name" value="VanZ"/>
    <property type="match status" value="1"/>
</dbReference>
<dbReference type="AlphaFoldDB" id="A0A2N5IX91"/>
<evidence type="ECO:0000256" key="2">
    <source>
        <dbReference type="SAM" id="Phobius"/>
    </source>
</evidence>
<feature type="transmembrane region" description="Helical" evidence="2">
    <location>
        <begin position="39"/>
        <end position="62"/>
    </location>
</feature>
<feature type="transmembrane region" description="Helical" evidence="2">
    <location>
        <begin position="74"/>
        <end position="94"/>
    </location>
</feature>
<feature type="transmembrane region" description="Helical" evidence="2">
    <location>
        <begin position="269"/>
        <end position="295"/>
    </location>
</feature>
<dbReference type="PANTHER" id="PTHR36834">
    <property type="entry name" value="MEMBRANE PROTEIN-RELATED"/>
    <property type="match status" value="1"/>
</dbReference>
<comment type="caution">
    <text evidence="4">The sequence shown here is derived from an EMBL/GenBank/DDBJ whole genome shotgun (WGS) entry which is preliminary data.</text>
</comment>
<gene>
    <name evidence="4" type="ORF">CGZ88_1057</name>
</gene>
<evidence type="ECO:0000256" key="1">
    <source>
        <dbReference type="SAM" id="MobiDB-lite"/>
    </source>
</evidence>
<evidence type="ECO:0000313" key="5">
    <source>
        <dbReference type="Proteomes" id="UP000234935"/>
    </source>
</evidence>
<keyword evidence="5" id="KW-1185">Reference proteome</keyword>
<feature type="transmembrane region" description="Helical" evidence="2">
    <location>
        <begin position="123"/>
        <end position="144"/>
    </location>
</feature>
<feature type="transmembrane region" description="Helical" evidence="2">
    <location>
        <begin position="156"/>
        <end position="178"/>
    </location>
</feature>